<keyword evidence="6" id="KW-1185">Reference proteome</keyword>
<dbReference type="RefSeq" id="WP_086156977.1">
    <property type="nucleotide sequence ID" value="NZ_CP021121.1"/>
</dbReference>
<organism evidence="5 6">
    <name type="scientific">Streptomyces marincola</name>
    <dbReference type="NCBI Taxonomy" id="2878388"/>
    <lineage>
        <taxon>Bacteria</taxon>
        <taxon>Bacillati</taxon>
        <taxon>Actinomycetota</taxon>
        <taxon>Actinomycetes</taxon>
        <taxon>Kitasatosporales</taxon>
        <taxon>Streptomycetaceae</taxon>
        <taxon>Streptomyces</taxon>
    </lineage>
</organism>
<dbReference type="Proteomes" id="UP000194218">
    <property type="component" value="Chromosome"/>
</dbReference>
<dbReference type="PANTHER" id="PTHR12128">
    <property type="entry name" value="DIHYDRODIPICOLINATE SYNTHASE"/>
    <property type="match status" value="1"/>
</dbReference>
<proteinExistence type="inferred from homology"/>
<feature type="active site" description="Proton donor/acceptor" evidence="4">
    <location>
        <position position="142"/>
    </location>
</feature>
<dbReference type="SUPFAM" id="SSF51569">
    <property type="entry name" value="Aldolase"/>
    <property type="match status" value="1"/>
</dbReference>
<sequence length="309" mass="32597">MRGLDSGNLTGVWATVLLPLAADDTIDFRRLEAALGAVLGSGVHGVYTNGTAGEFHTLDEYEYDRLHALVAGRCTAAGVPFQLGAGHPSGQVSLGRIRRAATLRPGAVQVVLPDWLPLSPGEAVDALRRMAEAAEGVPLVLYNPPYAKTRADARMLALVAEEVPQVIGLKLPDARPARGLTERFAVFVAGHTLASARREGAAGSYSNVACLSPAGAVRWYRLMGSDPAAALDLEARLRAFLDRHIAPLARAGFCDPALDKTLCAIGGWARVGTRVRWPHRSVPETAVAGLRTAALRAVPELLADPAGRG</sequence>
<dbReference type="AlphaFoldDB" id="A0A1W7CRX3"/>
<evidence type="ECO:0000256" key="2">
    <source>
        <dbReference type="ARBA" id="ARBA00023239"/>
    </source>
</evidence>
<dbReference type="OrthoDB" id="9782828at2"/>
<keyword evidence="2 3" id="KW-0456">Lyase</keyword>
<dbReference type="Pfam" id="PF00701">
    <property type="entry name" value="DHDPS"/>
    <property type="match status" value="1"/>
</dbReference>
<reference evidence="5 6" key="1">
    <citation type="submission" date="2017-05" db="EMBL/GenBank/DDBJ databases">
        <title>Complete genome sequence of Streptomyces sp. SCSIO 03032 revealed the diverse biosynthetic pathways for its bioactive secondary metabolites.</title>
        <authorList>
            <person name="Ma L."/>
            <person name="Zhu Y."/>
            <person name="Zhang W."/>
            <person name="Zhang G."/>
            <person name="Tian X."/>
            <person name="Zhang S."/>
            <person name="Zhang C."/>
        </authorList>
    </citation>
    <scope>NUCLEOTIDE SEQUENCE [LARGE SCALE GENOMIC DNA]</scope>
    <source>
        <strain evidence="5 6">SCSIO 03032</strain>
    </source>
</reference>
<feature type="active site" description="Schiff-base intermediate with substrate" evidence="4">
    <location>
        <position position="170"/>
    </location>
</feature>
<dbReference type="InterPro" id="IPR002220">
    <property type="entry name" value="DapA-like"/>
</dbReference>
<evidence type="ECO:0000256" key="3">
    <source>
        <dbReference type="PIRNR" id="PIRNR001365"/>
    </source>
</evidence>
<name>A0A1W7CRX3_9ACTN</name>
<dbReference type="PANTHER" id="PTHR12128:SF66">
    <property type="entry name" value="4-HYDROXY-2-OXOGLUTARATE ALDOLASE, MITOCHONDRIAL"/>
    <property type="match status" value="1"/>
</dbReference>
<dbReference type="KEGG" id="smao:CAG99_00115"/>
<dbReference type="GO" id="GO:0008840">
    <property type="term" value="F:4-hydroxy-tetrahydrodipicolinate synthase activity"/>
    <property type="evidence" value="ECO:0007669"/>
    <property type="project" value="TreeGrafter"/>
</dbReference>
<evidence type="ECO:0000313" key="6">
    <source>
        <dbReference type="Proteomes" id="UP000194218"/>
    </source>
</evidence>
<dbReference type="SMART" id="SM01130">
    <property type="entry name" value="DHDPS"/>
    <property type="match status" value="1"/>
</dbReference>
<dbReference type="InterPro" id="IPR013785">
    <property type="entry name" value="Aldolase_TIM"/>
</dbReference>
<dbReference type="Gene3D" id="3.20.20.70">
    <property type="entry name" value="Aldolase class I"/>
    <property type="match status" value="1"/>
</dbReference>
<evidence type="ECO:0000313" key="5">
    <source>
        <dbReference type="EMBL" id="ARQ67456.1"/>
    </source>
</evidence>
<protein>
    <submittedName>
        <fullName evidence="5">Dihydrodipicolinate synthase family protein</fullName>
    </submittedName>
</protein>
<gene>
    <name evidence="5" type="ORF">CAG99_00115</name>
</gene>
<comment type="similarity">
    <text evidence="1 3">Belongs to the DapA family.</text>
</comment>
<dbReference type="CDD" id="cd00408">
    <property type="entry name" value="DHDPS-like"/>
    <property type="match status" value="1"/>
</dbReference>
<dbReference type="EMBL" id="CP021121">
    <property type="protein sequence ID" value="ARQ67456.1"/>
    <property type="molecule type" value="Genomic_DNA"/>
</dbReference>
<dbReference type="PIRSF" id="PIRSF001365">
    <property type="entry name" value="DHDPS"/>
    <property type="match status" value="1"/>
</dbReference>
<evidence type="ECO:0000256" key="4">
    <source>
        <dbReference type="PIRSR" id="PIRSR001365-1"/>
    </source>
</evidence>
<accession>A0A1W7CRX3</accession>
<evidence type="ECO:0000256" key="1">
    <source>
        <dbReference type="ARBA" id="ARBA00007592"/>
    </source>
</evidence>